<gene>
    <name evidence="1" type="ORF">HDK90DRAFT_536251</name>
</gene>
<keyword evidence="2" id="KW-1185">Reference proteome</keyword>
<protein>
    <submittedName>
        <fullName evidence="1">Uncharacterized protein</fullName>
    </submittedName>
</protein>
<proteinExistence type="predicted"/>
<reference evidence="1 2" key="1">
    <citation type="submission" date="2024-04" db="EMBL/GenBank/DDBJ databases">
        <title>Phyllosticta paracitricarpa is synonymous to the EU quarantine fungus P. citricarpa based on phylogenomic analyses.</title>
        <authorList>
            <consortium name="Lawrence Berkeley National Laboratory"/>
            <person name="Van Ingen-Buijs V.A."/>
            <person name="Van Westerhoven A.C."/>
            <person name="Haridas S."/>
            <person name="Skiadas P."/>
            <person name="Martin F."/>
            <person name="Groenewald J.Z."/>
            <person name="Crous P.W."/>
            <person name="Seidl M.F."/>
        </authorList>
    </citation>
    <scope>NUCLEOTIDE SEQUENCE [LARGE SCALE GENOMIC DNA]</scope>
    <source>
        <strain evidence="1 2">CBS 123374</strain>
    </source>
</reference>
<dbReference type="Proteomes" id="UP001492380">
    <property type="component" value="Unassembled WGS sequence"/>
</dbReference>
<evidence type="ECO:0000313" key="1">
    <source>
        <dbReference type="EMBL" id="KAK8229399.1"/>
    </source>
</evidence>
<comment type="caution">
    <text evidence="1">The sequence shown here is derived from an EMBL/GenBank/DDBJ whole genome shotgun (WGS) entry which is preliminary data.</text>
</comment>
<name>A0ABR1YI22_9PEZI</name>
<accession>A0ABR1YI22</accession>
<sequence length="180" mass="21033">MGSRPPVRAYYFYRRYDDQNDCPAVYITYEVSVTEESDLEALAKQLFEDIVLPWGHFAKRLDIHFMCPGATAADCMERHHALVQAEPDSLADVVIPSYITKSNKYHSFVIVVDSPEWKDQGMTVIAFDCSLPNAKFPVQQFKQSLNDLECMLEDLYSWLKWSEEYEEMFKKAWDMGMTEW</sequence>
<organism evidence="1 2">
    <name type="scientific">Phyllosticta capitalensis</name>
    <dbReference type="NCBI Taxonomy" id="121624"/>
    <lineage>
        <taxon>Eukaryota</taxon>
        <taxon>Fungi</taxon>
        <taxon>Dikarya</taxon>
        <taxon>Ascomycota</taxon>
        <taxon>Pezizomycotina</taxon>
        <taxon>Dothideomycetes</taxon>
        <taxon>Dothideomycetes incertae sedis</taxon>
        <taxon>Botryosphaeriales</taxon>
        <taxon>Phyllostictaceae</taxon>
        <taxon>Phyllosticta</taxon>
    </lineage>
</organism>
<dbReference type="EMBL" id="JBBWRZ010000009">
    <property type="protein sequence ID" value="KAK8229399.1"/>
    <property type="molecule type" value="Genomic_DNA"/>
</dbReference>
<evidence type="ECO:0000313" key="2">
    <source>
        <dbReference type="Proteomes" id="UP001492380"/>
    </source>
</evidence>